<dbReference type="Gene3D" id="3.40.190.10">
    <property type="entry name" value="Periplasmic binding protein-like II"/>
    <property type="match status" value="2"/>
</dbReference>
<dbReference type="SUPFAM" id="SSF53850">
    <property type="entry name" value="Periplasmic binding protein-like II"/>
    <property type="match status" value="1"/>
</dbReference>
<reference evidence="1" key="2">
    <citation type="journal article" date="2021" name="PeerJ">
        <title>Extensive microbial diversity within the chicken gut microbiome revealed by metagenomics and culture.</title>
        <authorList>
            <person name="Gilroy R."/>
            <person name="Ravi A."/>
            <person name="Getino M."/>
            <person name="Pursley I."/>
            <person name="Horton D.L."/>
            <person name="Alikhan N.F."/>
            <person name="Baker D."/>
            <person name="Gharbi K."/>
            <person name="Hall N."/>
            <person name="Watson M."/>
            <person name="Adriaenssens E.M."/>
            <person name="Foster-Nyarko E."/>
            <person name="Jarju S."/>
            <person name="Secka A."/>
            <person name="Antonio M."/>
            <person name="Oren A."/>
            <person name="Chaudhuri R.R."/>
            <person name="La Ragione R."/>
            <person name="Hildebrand F."/>
            <person name="Pallen M.J."/>
        </authorList>
    </citation>
    <scope>NUCLEOTIDE SEQUENCE</scope>
    <source>
        <strain evidence="1">ChiSxjej1B13-7958</strain>
    </source>
</reference>
<name>A0A9D1ALL7_9FIRM</name>
<sequence length="348" mass="39810">MFISDVIYNYENLKEYQEQIDQFNQSMSGVEGGSIYAIPCNMNNNGPSGYVAETAFSAPRVPWDYYSELGCPELKTTDDLLNMLSDMMEAHPTNEAGDKAYAISMWKDWDTNYSENAALLTYWFGQQVKDSVLLSYDNTITPLTDTEGGYYKALQFLFKANQMGLMDPDSATQDWTTVCDSKMKQKRVYLFWYNWQNGFWNTPAHGESRENYMYVPVEELEYYQQADSYYGDGRVWGVGSSVDDEKKLRIMEFLDWLASPEGLDYQHVSLEGFIYTVNEDGTYTLTKEGQDRFTATIQVPEEYGGGSWSDGNNQINQWIVGSAATNPLTNECYDPSLWASSIMRKGKM</sequence>
<protein>
    <submittedName>
        <fullName evidence="1">Uncharacterized protein</fullName>
    </submittedName>
</protein>
<reference evidence="1" key="1">
    <citation type="submission" date="2020-10" db="EMBL/GenBank/DDBJ databases">
        <authorList>
            <person name="Gilroy R."/>
        </authorList>
    </citation>
    <scope>NUCLEOTIDE SEQUENCE</scope>
    <source>
        <strain evidence="1">ChiSxjej1B13-7958</strain>
    </source>
</reference>
<dbReference type="AlphaFoldDB" id="A0A9D1ALL7"/>
<comment type="caution">
    <text evidence="1">The sequence shown here is derived from an EMBL/GenBank/DDBJ whole genome shotgun (WGS) entry which is preliminary data.</text>
</comment>
<organism evidence="1 2">
    <name type="scientific">Candidatus Caccousia avicola</name>
    <dbReference type="NCBI Taxonomy" id="2840721"/>
    <lineage>
        <taxon>Bacteria</taxon>
        <taxon>Bacillati</taxon>
        <taxon>Bacillota</taxon>
        <taxon>Clostridia</taxon>
        <taxon>Eubacteriales</taxon>
        <taxon>Oscillospiraceae</taxon>
        <taxon>Oscillospiraceae incertae sedis</taxon>
        <taxon>Candidatus Caccousia</taxon>
    </lineage>
</organism>
<proteinExistence type="predicted"/>
<evidence type="ECO:0000313" key="2">
    <source>
        <dbReference type="Proteomes" id="UP000824242"/>
    </source>
</evidence>
<dbReference type="EMBL" id="DVGZ01000026">
    <property type="protein sequence ID" value="HIR46473.1"/>
    <property type="molecule type" value="Genomic_DNA"/>
</dbReference>
<gene>
    <name evidence="1" type="ORF">IAB89_02270</name>
</gene>
<evidence type="ECO:0000313" key="1">
    <source>
        <dbReference type="EMBL" id="HIR46473.1"/>
    </source>
</evidence>
<accession>A0A9D1ALL7</accession>
<dbReference type="Proteomes" id="UP000824242">
    <property type="component" value="Unassembled WGS sequence"/>
</dbReference>